<feature type="region of interest" description="Disordered" evidence="3">
    <location>
        <begin position="1"/>
        <end position="39"/>
    </location>
</feature>
<feature type="region of interest" description="Disordered" evidence="3">
    <location>
        <begin position="137"/>
        <end position="210"/>
    </location>
</feature>
<proteinExistence type="inferred from homology"/>
<feature type="region of interest" description="Disordered" evidence="3">
    <location>
        <begin position="53"/>
        <end position="96"/>
    </location>
</feature>
<dbReference type="PANTHER" id="PTHR22175">
    <property type="entry name" value="SMALL ACIDIC PROTEIN-RELATED"/>
    <property type="match status" value="1"/>
</dbReference>
<feature type="compositionally biased region" description="Basic and acidic residues" evidence="3">
    <location>
        <begin position="59"/>
        <end position="96"/>
    </location>
</feature>
<name>A0A559M7T1_9HELO</name>
<comment type="caution">
    <text evidence="5">The sequence shown here is derived from an EMBL/GenBank/DDBJ whole genome shotgun (WGS) entry which is preliminary data.</text>
</comment>
<comment type="similarity">
    <text evidence="1">Belongs to the SMAP family.</text>
</comment>
<feature type="compositionally biased region" description="Acidic residues" evidence="3">
    <location>
        <begin position="286"/>
        <end position="325"/>
    </location>
</feature>
<evidence type="ECO:0000256" key="2">
    <source>
        <dbReference type="ARBA" id="ARBA00016161"/>
    </source>
</evidence>
<feature type="compositionally biased region" description="Basic and acidic residues" evidence="3">
    <location>
        <begin position="481"/>
        <end position="495"/>
    </location>
</feature>
<feature type="region of interest" description="Disordered" evidence="3">
    <location>
        <begin position="579"/>
        <end position="598"/>
    </location>
</feature>
<organism evidence="5 6">
    <name type="scientific">Lachnellula willkommii</name>
    <dbReference type="NCBI Taxonomy" id="215461"/>
    <lineage>
        <taxon>Eukaryota</taxon>
        <taxon>Fungi</taxon>
        <taxon>Dikarya</taxon>
        <taxon>Ascomycota</taxon>
        <taxon>Pezizomycotina</taxon>
        <taxon>Leotiomycetes</taxon>
        <taxon>Helotiales</taxon>
        <taxon>Lachnaceae</taxon>
        <taxon>Lachnellula</taxon>
    </lineage>
</organism>
<evidence type="ECO:0000259" key="4">
    <source>
        <dbReference type="Pfam" id="PF15477"/>
    </source>
</evidence>
<feature type="region of interest" description="Disordered" evidence="3">
    <location>
        <begin position="444"/>
        <end position="466"/>
    </location>
</feature>
<dbReference type="InterPro" id="IPR026714">
    <property type="entry name" value="SMAP"/>
</dbReference>
<dbReference type="EMBL" id="QGML01001452">
    <property type="protein sequence ID" value="TVY89013.1"/>
    <property type="molecule type" value="Genomic_DNA"/>
</dbReference>
<evidence type="ECO:0000256" key="1">
    <source>
        <dbReference type="ARBA" id="ARBA00006502"/>
    </source>
</evidence>
<keyword evidence="6" id="KW-1185">Reference proteome</keyword>
<feature type="compositionally biased region" description="Basic residues" evidence="3">
    <location>
        <begin position="255"/>
        <end position="266"/>
    </location>
</feature>
<feature type="region of interest" description="Disordered" evidence="3">
    <location>
        <begin position="481"/>
        <end position="537"/>
    </location>
</feature>
<sequence>MADTNFISLGDVNEKQSFDTGEQVQGLRPPKVIGATKEERKEIARQIRLAAKKEKKKIKADAKRQRKENAAQHRRETKNTEKYNKNKDRNTQRAIDLERNKIRYEAVRQAERLAAKHDPSGKMFNCGEVIVLENGTVKSKEAWKRSQEAKAAREAGVVPPPNVNPERQGQILNSQGQPKKLSKKQQQKLAALNPKNVPPQPVLPEGIETPEGEENFIALWELDDKGIQDRINKHKKDKRAAAKALRRKQQEQKKFNRALKVKKKQAAHAGVLFDPEQAKREILGEMTDEEEESGSDDKAEEEDGSDDSDSSSDSGSDSDSDDEAETKEATPKSKKSKRPAEEPAEGQPDAKKSKSSSEPTEKKKVKKYNPPPNAPKINMNIISEEDIAKRVKKEQHRVKLDLKRKAKLEKNIAEGNPKTLAAVGILKRNRKRDDETIEEKLERRAKRAEKKAMIEARRADPAEQERRARLKAAYAIKKEAKKLEKREARRLEKIAKASKKRKGGSFSHGDSKRAKTEESNGHTTGAEQWNPDALSGDAARKDKFMRLLGAGKTNGAGSSNKVSAEVDLEKVQNDLERQFDAGVRMKHEQGGKRRGLGA</sequence>
<feature type="domain" description="Small acidic protein-like" evidence="4">
    <location>
        <begin position="529"/>
        <end position="597"/>
    </location>
</feature>
<dbReference type="AlphaFoldDB" id="A0A559M7T1"/>
<feature type="compositionally biased region" description="Basic and acidic residues" evidence="3">
    <location>
        <begin position="138"/>
        <end position="153"/>
    </location>
</feature>
<feature type="compositionally biased region" description="Basic and acidic residues" evidence="3">
    <location>
        <begin position="579"/>
        <end position="591"/>
    </location>
</feature>
<evidence type="ECO:0000256" key="3">
    <source>
        <dbReference type="SAM" id="MobiDB-lite"/>
    </source>
</evidence>
<gene>
    <name evidence="5" type="ORF">LAWI1_G004991</name>
</gene>
<dbReference type="InterPro" id="IPR028124">
    <property type="entry name" value="SMAP_dom"/>
</dbReference>
<dbReference type="Proteomes" id="UP000315522">
    <property type="component" value="Unassembled WGS sequence"/>
</dbReference>
<feature type="compositionally biased region" description="Basic and acidic residues" evidence="3">
    <location>
        <begin position="509"/>
        <end position="520"/>
    </location>
</feature>
<evidence type="ECO:0000313" key="5">
    <source>
        <dbReference type="EMBL" id="TVY89013.1"/>
    </source>
</evidence>
<feature type="compositionally biased region" description="Basic and acidic residues" evidence="3">
    <location>
        <begin position="450"/>
        <end position="466"/>
    </location>
</feature>
<evidence type="ECO:0000313" key="6">
    <source>
        <dbReference type="Proteomes" id="UP000315522"/>
    </source>
</evidence>
<dbReference type="Pfam" id="PF15477">
    <property type="entry name" value="SMAP"/>
    <property type="match status" value="1"/>
</dbReference>
<accession>A0A559M7T1</accession>
<dbReference type="PANTHER" id="PTHR22175:SF0">
    <property type="entry name" value="SMALL ACIDIC PROTEIN"/>
    <property type="match status" value="1"/>
</dbReference>
<feature type="region of interest" description="Disordered" evidence="3">
    <location>
        <begin position="232"/>
        <end position="381"/>
    </location>
</feature>
<protein>
    <recommendedName>
        <fullName evidence="2">Small acidic protein</fullName>
    </recommendedName>
</protein>
<reference evidence="5 6" key="1">
    <citation type="submission" date="2018-05" db="EMBL/GenBank/DDBJ databases">
        <title>Genome sequencing and assembly of the regulated plant pathogen Lachnellula willkommii and related sister species for the development of diagnostic species identification markers.</title>
        <authorList>
            <person name="Giroux E."/>
            <person name="Bilodeau G."/>
        </authorList>
    </citation>
    <scope>NUCLEOTIDE SEQUENCE [LARGE SCALE GENOMIC DNA]</scope>
    <source>
        <strain evidence="5 6">CBS 172.35</strain>
    </source>
</reference>